<feature type="region of interest" description="C-terminal hotdog fold" evidence="9">
    <location>
        <begin position="1028"/>
        <end position="1161"/>
    </location>
</feature>
<accession>A0ABY8XR34</accession>
<dbReference type="SMART" id="SM00822">
    <property type="entry name" value="PKS_KR"/>
    <property type="match status" value="1"/>
</dbReference>
<dbReference type="SUPFAM" id="SSF55048">
    <property type="entry name" value="Probable ACP-binding domain of malonyl-CoA ACP transacylase"/>
    <property type="match status" value="1"/>
</dbReference>
<dbReference type="SMART" id="SM00823">
    <property type="entry name" value="PKS_PP"/>
    <property type="match status" value="1"/>
</dbReference>
<dbReference type="Gene3D" id="3.40.47.10">
    <property type="match status" value="1"/>
</dbReference>
<dbReference type="InterPro" id="IPR016039">
    <property type="entry name" value="Thiolase-like"/>
</dbReference>
<evidence type="ECO:0000256" key="2">
    <source>
        <dbReference type="ARBA" id="ARBA00004792"/>
    </source>
</evidence>
<dbReference type="InterPro" id="IPR016036">
    <property type="entry name" value="Malonyl_transacylase_ACP-bd"/>
</dbReference>
<dbReference type="Pfam" id="PF14765">
    <property type="entry name" value="PS-DH"/>
    <property type="match status" value="1"/>
</dbReference>
<dbReference type="InterPro" id="IPR013154">
    <property type="entry name" value="ADH-like_N"/>
</dbReference>
<dbReference type="Gene3D" id="3.10.129.110">
    <property type="entry name" value="Polyketide synthase dehydratase"/>
    <property type="match status" value="1"/>
</dbReference>
<keyword evidence="6" id="KW-0045">Antibiotic biosynthesis</keyword>
<dbReference type="Pfam" id="PF00698">
    <property type="entry name" value="Acyl_transf_1"/>
    <property type="match status" value="1"/>
</dbReference>
<keyword evidence="3" id="KW-0596">Phosphopantetheine</keyword>
<evidence type="ECO:0000256" key="1">
    <source>
        <dbReference type="ARBA" id="ARBA00001957"/>
    </source>
</evidence>
<reference evidence="13 14" key="1">
    <citation type="submission" date="2023-06" db="EMBL/GenBank/DDBJ databases">
        <authorList>
            <person name="Oyuntsetseg B."/>
            <person name="Kim S.B."/>
        </authorList>
    </citation>
    <scope>NUCLEOTIDE SEQUENCE [LARGE SCALE GENOMIC DNA]</scope>
    <source>
        <strain evidence="13 14">2-2</strain>
    </source>
</reference>
<dbReference type="Gene3D" id="3.40.366.10">
    <property type="entry name" value="Malonyl-Coenzyme A Acyl Carrier Protein, domain 2"/>
    <property type="match status" value="1"/>
</dbReference>
<dbReference type="Pfam" id="PF02801">
    <property type="entry name" value="Ketoacyl-synt_C"/>
    <property type="match status" value="1"/>
</dbReference>
<dbReference type="SUPFAM" id="SSF50129">
    <property type="entry name" value="GroES-like"/>
    <property type="match status" value="1"/>
</dbReference>
<evidence type="ECO:0000256" key="3">
    <source>
        <dbReference type="ARBA" id="ARBA00022450"/>
    </source>
</evidence>
<dbReference type="Pfam" id="PF08240">
    <property type="entry name" value="ADH_N"/>
    <property type="match status" value="1"/>
</dbReference>
<proteinExistence type="predicted"/>
<dbReference type="CDD" id="cd08956">
    <property type="entry name" value="KR_3_FAS_SDR_x"/>
    <property type="match status" value="1"/>
</dbReference>
<evidence type="ECO:0000256" key="7">
    <source>
        <dbReference type="ARBA" id="ARBA00023268"/>
    </source>
</evidence>
<gene>
    <name evidence="13" type="ORF">QP939_05280</name>
</gene>
<keyword evidence="8" id="KW-0012">Acyltransferase</keyword>
<dbReference type="PROSITE" id="PS00606">
    <property type="entry name" value="KS3_1"/>
    <property type="match status" value="1"/>
</dbReference>
<dbReference type="CDD" id="cd05195">
    <property type="entry name" value="enoyl_red"/>
    <property type="match status" value="1"/>
</dbReference>
<evidence type="ECO:0000256" key="6">
    <source>
        <dbReference type="ARBA" id="ARBA00023194"/>
    </source>
</evidence>
<dbReference type="InterPro" id="IPR018201">
    <property type="entry name" value="Ketoacyl_synth_AS"/>
</dbReference>
<dbReference type="InterPro" id="IPR020807">
    <property type="entry name" value="PKS_DH"/>
</dbReference>
<evidence type="ECO:0000313" key="13">
    <source>
        <dbReference type="EMBL" id="WIV58082.1"/>
    </source>
</evidence>
<feature type="active site" description="Proton acceptor; for dehydratase activity" evidence="9">
    <location>
        <position position="931"/>
    </location>
</feature>
<dbReference type="InterPro" id="IPR020843">
    <property type="entry name" value="ER"/>
</dbReference>
<dbReference type="InterPro" id="IPR014030">
    <property type="entry name" value="Ketoacyl_synth_N"/>
</dbReference>
<evidence type="ECO:0000256" key="8">
    <source>
        <dbReference type="ARBA" id="ARBA00023315"/>
    </source>
</evidence>
<dbReference type="Pfam" id="PF00109">
    <property type="entry name" value="ketoacyl-synt"/>
    <property type="match status" value="1"/>
</dbReference>
<dbReference type="InterPro" id="IPR009081">
    <property type="entry name" value="PP-bd_ACP"/>
</dbReference>
<dbReference type="SMART" id="SM00826">
    <property type="entry name" value="PKS_DH"/>
    <property type="match status" value="1"/>
</dbReference>
<dbReference type="InterPro" id="IPR036736">
    <property type="entry name" value="ACP-like_sf"/>
</dbReference>
<feature type="region of interest" description="N-terminal hotdog fold" evidence="9">
    <location>
        <begin position="899"/>
        <end position="1016"/>
    </location>
</feature>
<dbReference type="SUPFAM" id="SSF52151">
    <property type="entry name" value="FabD/lysophospholipase-like"/>
    <property type="match status" value="1"/>
</dbReference>
<dbReference type="EMBL" id="CP127173">
    <property type="protein sequence ID" value="WIV58082.1"/>
    <property type="molecule type" value="Genomic_DNA"/>
</dbReference>
<dbReference type="PANTHER" id="PTHR43775:SF51">
    <property type="entry name" value="INACTIVE PHENOLPHTHIOCEROL SYNTHESIS POLYKETIDE SYNTHASE TYPE I PKS1-RELATED"/>
    <property type="match status" value="1"/>
</dbReference>
<dbReference type="PROSITE" id="PS52019">
    <property type="entry name" value="PKS_MFAS_DH"/>
    <property type="match status" value="1"/>
</dbReference>
<dbReference type="InterPro" id="IPR013968">
    <property type="entry name" value="PKS_KR"/>
</dbReference>
<dbReference type="SUPFAM" id="SSF51735">
    <property type="entry name" value="NAD(P)-binding Rossmann-fold domains"/>
    <property type="match status" value="3"/>
</dbReference>
<dbReference type="InterPro" id="IPR015083">
    <property type="entry name" value="NorB/c/GfsB-D-like_docking"/>
</dbReference>
<dbReference type="PROSITE" id="PS52004">
    <property type="entry name" value="KS3_2"/>
    <property type="match status" value="1"/>
</dbReference>
<dbReference type="SMART" id="SM00827">
    <property type="entry name" value="PKS_AT"/>
    <property type="match status" value="1"/>
</dbReference>
<dbReference type="PROSITE" id="PS50075">
    <property type="entry name" value="CARRIER"/>
    <property type="match status" value="1"/>
</dbReference>
<dbReference type="SUPFAM" id="SSF53901">
    <property type="entry name" value="Thiolase-like"/>
    <property type="match status" value="1"/>
</dbReference>
<evidence type="ECO:0000259" key="11">
    <source>
        <dbReference type="PROSITE" id="PS52004"/>
    </source>
</evidence>
<dbReference type="InterPro" id="IPR036291">
    <property type="entry name" value="NAD(P)-bd_dom_sf"/>
</dbReference>
<dbReference type="Pfam" id="PF08659">
    <property type="entry name" value="KR"/>
    <property type="match status" value="1"/>
</dbReference>
<dbReference type="InterPro" id="IPR050091">
    <property type="entry name" value="PKS_NRPS_Biosynth_Enz"/>
</dbReference>
<dbReference type="SMART" id="SM00825">
    <property type="entry name" value="PKS_KS"/>
    <property type="match status" value="1"/>
</dbReference>
<dbReference type="InterPro" id="IPR032821">
    <property type="entry name" value="PKS_assoc"/>
</dbReference>
<dbReference type="InterPro" id="IPR049551">
    <property type="entry name" value="PKS_DH_C"/>
</dbReference>
<dbReference type="Gene3D" id="3.40.50.720">
    <property type="entry name" value="NAD(P)-binding Rossmann-like Domain"/>
    <property type="match status" value="2"/>
</dbReference>
<evidence type="ECO:0000259" key="10">
    <source>
        <dbReference type="PROSITE" id="PS50075"/>
    </source>
</evidence>
<dbReference type="Proteomes" id="UP001227101">
    <property type="component" value="Chromosome"/>
</dbReference>
<sequence length="2028" mass="214299">MTAPEEKVVAALRASVKETERLRQQNQQLRAAAHEPVAIVGMGCRFPGGVGSAEDLWRLVADGADVIGEFPADRGWDADALYDPDPEAAGKSYVRTGGFLHGSNGFDAEFFGISPREALAMDPQQRQLLEVAWETLENAGIDPVTLKGSPTGVYVGVIHSSYADRLPSVPGELESYVDNGNLSSVASGRISYTLGLEGPAVSVDTACSSSLVALNLAVRALRNRDCTLALAGGATVMASESSFVNFSRQRAVAPDGRSKAFSDSADGFGVSEGAGFLLLERLSDAVRNGHEILAVVRGSAVNQDGASNGLSAPNGPSQQRVITAALEDARLSAADVDLVEAHGTGTALGDPIEVQALQATYGVDRPADRPLWLGSLKSNIGHAQAAAGVGGVIKVVEALRAGVMPRTLHASRPSSKIEWDGGGVELLQESRPWDSSGPRRAGVSSFGISGTNAHVILEQAPAVVSEKQCSNTVIHSRADAVPFVLSGRTPEALRDQAARLRAHVLAHPEFSLGDLGFSLAGRSLFAHRGAVVASDRDELLAGLEDLDLVGAGSGPSRVLMVFPGQGSQWLRMGLDLAEREPVFAERLRECDAALAEFVDWSVFDKLADESALGQVDVVQPLLWAVMVSLAALWRSYGVEPAGVVGHSQGEIAAATVSGALSLQDGARVVALRAKALRALEGLGGMASIRVSAEEAAGLISDKLAIAAVNGPAQVIVSGDVSALDDLAERCESYRRIDVSYASHHPQVSQLADVILEDLKPVSPDSTEIPFFSTVSGEAIDTATLTGDYWLENLRSQVKFFPTVVEALKQGFTHVLEVSPHPVLGAPLEEAAEGLPVLATLRRDGGQERFRTALAELHVRGGHVDWTPLFEGAKRVPLPTYAFQHQRYWLESGGDASAGHGLLGAVLHAADTGAVYLSGRLSPATQPWLADHALGDTVILPGAAMLEMAVHAGDQLGCPRVEELTHHAPLALPAEVQVTVQAPDDSGRCAFTLHSRAADDDWVQNAEGTLVKGTAAADTGLVVWPPRDALPVDVDAFYPALAEAGLRYGPVFQGLRRAWRRGDELFAEVVLPDDQPVDRFVVHPALLDAAVQTAELDGDGTTRLPFSWRGFSVFATGARALRVRVAPTGDDGVSVTVADSAGAPVARVDELISRPAQATGPAVRLRDAMYRVDWQDWTPASGSQPLDTETVRWRAPEGDASDVIAATLRRIQEWLAAPGDARLVVECADTLDTAGLPGLVRTVAAEYPGRVSLLVTDWSEVDDAALATDEPVVGVFDGVTRVPRLGRVGAELTLPEGGWRIGSTAEPVPYDVATAPLEPGHVRVRVRAAGVNFRDVLIGLGMYPDPDAVPGSEAAGVVVEVGPGVESVRVGDAVMGLFTECATFGAQAVTDARLLVAVPDGWTFEQAGSTPVAFLTAFYALADLANLAADEKLLIHTATGGVGLAALQLARHWGADVFTTASPGKWDTLRALGIPLERIGNSRALDFEADFREVSGGLDVVLNSLAHEHTDASLRLLRPGGRFVDMGKTDIRDPETVAAAHDGVSYRAFDLIEAGPERLHEILTQLHALFTEGVLTPLPVRAWPMQQARAALRFVREARHVGKVALTLPEPLDPGRPVLVTGGTGTLGALLAKHLVGNHGVRHLVLTSRRGLDDGLRDELLEAGAESVEILACDVADRDAVRVLFAAHPGIGAVFHTAGVLDDGLSVNLTPEQLTKVLRPKVIAGTHLHEATRHLDLSHFVLFSSAAGVLGDAGQANYAAANTWLDELARRRRAEGLPGLSLSWGLWADASGMTGHLGDAERARMAADGMRPLTAEHALGLLDAALTSTHPHYVPIALTVGSQPEPLFRALTTAKRADAHTAVTTGGLPEQLATLNADQQLHLLETIVAAQVNHVLGHAETHAADLDQPFKTQGFDSLTAVELRNRLTARTGARLPATLIYDHPTPRHVARLLHAELAPDQVAGSPVLARLDALEAALAGPGGDEDRAEVTARLRALLDRWSGSDEADDVDDASADELLDIIAKEFGRS</sequence>
<keyword evidence="14" id="KW-1185">Reference proteome</keyword>
<dbReference type="InterPro" id="IPR020841">
    <property type="entry name" value="PKS_Beta-ketoAc_synthase_dom"/>
</dbReference>
<dbReference type="Gene3D" id="3.90.180.10">
    <property type="entry name" value="Medium-chain alcohol dehydrogenases, catalytic domain"/>
    <property type="match status" value="1"/>
</dbReference>
<dbReference type="Gene3D" id="3.30.70.3290">
    <property type="match status" value="1"/>
</dbReference>
<dbReference type="SMART" id="SM01294">
    <property type="entry name" value="PKS_PP_betabranch"/>
    <property type="match status" value="1"/>
</dbReference>
<dbReference type="InterPro" id="IPR057326">
    <property type="entry name" value="KR_dom"/>
</dbReference>
<feature type="active site" description="Proton donor; for dehydratase activity" evidence="9">
    <location>
        <position position="1087"/>
    </location>
</feature>
<evidence type="ECO:0000256" key="4">
    <source>
        <dbReference type="ARBA" id="ARBA00022553"/>
    </source>
</evidence>
<dbReference type="CDD" id="cd00833">
    <property type="entry name" value="PKS"/>
    <property type="match status" value="1"/>
</dbReference>
<evidence type="ECO:0000259" key="12">
    <source>
        <dbReference type="PROSITE" id="PS52019"/>
    </source>
</evidence>
<dbReference type="SUPFAM" id="SSF47336">
    <property type="entry name" value="ACP-like"/>
    <property type="match status" value="1"/>
</dbReference>
<dbReference type="InterPro" id="IPR014031">
    <property type="entry name" value="Ketoacyl_synth_C"/>
</dbReference>
<dbReference type="Pfam" id="PF21089">
    <property type="entry name" value="PKS_DH_N"/>
    <property type="match status" value="1"/>
</dbReference>
<name>A0ABY8XR34_9PSEU</name>
<comment type="cofactor">
    <cofactor evidence="1">
        <name>pantetheine 4'-phosphate</name>
        <dbReference type="ChEBI" id="CHEBI:47942"/>
    </cofactor>
</comment>
<dbReference type="InterPro" id="IPR049552">
    <property type="entry name" value="PKS_DH_N"/>
</dbReference>
<keyword evidence="7" id="KW-0511">Multifunctional enzyme</keyword>
<feature type="domain" description="Carrier" evidence="10">
    <location>
        <begin position="1881"/>
        <end position="1956"/>
    </location>
</feature>
<dbReference type="Pfam" id="PF16197">
    <property type="entry name" value="KAsynt_C_assoc"/>
    <property type="match status" value="1"/>
</dbReference>
<dbReference type="InterPro" id="IPR011032">
    <property type="entry name" value="GroES-like_sf"/>
</dbReference>
<dbReference type="Pfam" id="PF13602">
    <property type="entry name" value="ADH_zinc_N_2"/>
    <property type="match status" value="1"/>
</dbReference>
<protein>
    <submittedName>
        <fullName evidence="13">Type I polyketide synthase</fullName>
    </submittedName>
</protein>
<dbReference type="InterPro" id="IPR001227">
    <property type="entry name" value="Ac_transferase_dom_sf"/>
</dbReference>
<comment type="pathway">
    <text evidence="2">Antibiotic biosynthesis.</text>
</comment>
<dbReference type="SMART" id="SM00829">
    <property type="entry name" value="PKS_ER"/>
    <property type="match status" value="1"/>
</dbReference>
<dbReference type="Pfam" id="PF08990">
    <property type="entry name" value="Docking"/>
    <property type="match status" value="1"/>
</dbReference>
<dbReference type="Gene3D" id="1.10.1200.10">
    <property type="entry name" value="ACP-like"/>
    <property type="match status" value="1"/>
</dbReference>
<dbReference type="InterPro" id="IPR014043">
    <property type="entry name" value="Acyl_transferase_dom"/>
</dbReference>
<dbReference type="InterPro" id="IPR042104">
    <property type="entry name" value="PKS_dehydratase_sf"/>
</dbReference>
<dbReference type="InterPro" id="IPR049900">
    <property type="entry name" value="PKS_mFAS_DH"/>
</dbReference>
<evidence type="ECO:0000256" key="5">
    <source>
        <dbReference type="ARBA" id="ARBA00022679"/>
    </source>
</evidence>
<feature type="domain" description="PKS/mFAS DH" evidence="12">
    <location>
        <begin position="899"/>
        <end position="1161"/>
    </location>
</feature>
<dbReference type="PANTHER" id="PTHR43775">
    <property type="entry name" value="FATTY ACID SYNTHASE"/>
    <property type="match status" value="1"/>
</dbReference>
<dbReference type="Pfam" id="PF00550">
    <property type="entry name" value="PP-binding"/>
    <property type="match status" value="1"/>
</dbReference>
<organism evidence="13 14">
    <name type="scientific">Amycolatopsis nalaikhensis</name>
    <dbReference type="NCBI Taxonomy" id="715472"/>
    <lineage>
        <taxon>Bacteria</taxon>
        <taxon>Bacillati</taxon>
        <taxon>Actinomycetota</taxon>
        <taxon>Actinomycetes</taxon>
        <taxon>Pseudonocardiales</taxon>
        <taxon>Pseudonocardiaceae</taxon>
        <taxon>Amycolatopsis</taxon>
    </lineage>
</organism>
<evidence type="ECO:0000256" key="9">
    <source>
        <dbReference type="PROSITE-ProRule" id="PRU01363"/>
    </source>
</evidence>
<dbReference type="InterPro" id="IPR020806">
    <property type="entry name" value="PKS_PP-bd"/>
</dbReference>
<feature type="domain" description="Ketosynthase family 3 (KS3)" evidence="11">
    <location>
        <begin position="34"/>
        <end position="459"/>
    </location>
</feature>
<dbReference type="InterPro" id="IPR016035">
    <property type="entry name" value="Acyl_Trfase/lysoPLipase"/>
</dbReference>
<keyword evidence="5" id="KW-0808">Transferase</keyword>
<evidence type="ECO:0000313" key="14">
    <source>
        <dbReference type="Proteomes" id="UP001227101"/>
    </source>
</evidence>
<keyword evidence="4" id="KW-0597">Phosphoprotein</keyword>